<dbReference type="PANTHER" id="PTHR43152">
    <property type="entry name" value="UVRABC SYSTEM PROTEIN A"/>
    <property type="match status" value="1"/>
</dbReference>
<keyword evidence="12" id="KW-0238">DNA-binding</keyword>
<dbReference type="InterPro" id="IPR041552">
    <property type="entry name" value="UvrA_DNA-bd"/>
</dbReference>
<dbReference type="GO" id="GO:0003677">
    <property type="term" value="F:DNA binding"/>
    <property type="evidence" value="ECO:0007669"/>
    <property type="project" value="UniProtKB-KW"/>
</dbReference>
<evidence type="ECO:0000259" key="17">
    <source>
        <dbReference type="PROSITE" id="PS50893"/>
    </source>
</evidence>
<evidence type="ECO:0000256" key="9">
    <source>
        <dbReference type="ARBA" id="ARBA00022833"/>
    </source>
</evidence>
<dbReference type="SUPFAM" id="SSF52540">
    <property type="entry name" value="P-loop containing nucleoside triphosphate hydrolases"/>
    <property type="match status" value="3"/>
</dbReference>
<evidence type="ECO:0000256" key="1">
    <source>
        <dbReference type="ARBA" id="ARBA00004496"/>
    </source>
</evidence>
<dbReference type="Gene3D" id="1.20.1580.10">
    <property type="entry name" value="ABC transporter ATPase like domain"/>
    <property type="match status" value="2"/>
</dbReference>
<dbReference type="KEGG" id="slc:SL103_20240"/>
<keyword evidence="3" id="KW-0479">Metal-binding</keyword>
<dbReference type="PANTHER" id="PTHR43152:SF1">
    <property type="entry name" value="UVRA PROTEIN"/>
    <property type="match status" value="1"/>
</dbReference>
<dbReference type="InterPro" id="IPR027417">
    <property type="entry name" value="P-loop_NTPase"/>
</dbReference>
<dbReference type="GO" id="GO:0006289">
    <property type="term" value="P:nucleotide-excision repair"/>
    <property type="evidence" value="ECO:0007669"/>
    <property type="project" value="InterPro"/>
</dbReference>
<evidence type="ECO:0000256" key="11">
    <source>
        <dbReference type="ARBA" id="ARBA00022881"/>
    </source>
</evidence>
<dbReference type="InterPro" id="IPR004602">
    <property type="entry name" value="UvrA"/>
</dbReference>
<reference evidence="18 19" key="1">
    <citation type="submission" date="2016-09" db="EMBL/GenBank/DDBJ databases">
        <title>Complete genome sequencing of Streptomyces lydicus 103 and metabolic pathways analysis of antibiotic biosynthesis.</title>
        <authorList>
            <person name="Jia N."/>
            <person name="Ding M.-Z."/>
            <person name="Gao F."/>
            <person name="Yuan Y.-J."/>
        </authorList>
    </citation>
    <scope>NUCLEOTIDE SEQUENCE [LARGE SCALE GENOMIC DNA]</scope>
    <source>
        <strain evidence="18 19">103</strain>
    </source>
</reference>
<keyword evidence="19" id="KW-1185">Reference proteome</keyword>
<dbReference type="RefSeq" id="WP_069570385.1">
    <property type="nucleotide sequence ID" value="NZ_CP017157.1"/>
</dbReference>
<dbReference type="GO" id="GO:0009380">
    <property type="term" value="C:excinuclease repair complex"/>
    <property type="evidence" value="ECO:0007669"/>
    <property type="project" value="InterPro"/>
</dbReference>
<keyword evidence="7" id="KW-0228">DNA excision</keyword>
<keyword evidence="11" id="KW-0267">Excision nuclease</keyword>
<evidence type="ECO:0000256" key="2">
    <source>
        <dbReference type="ARBA" id="ARBA00022490"/>
    </source>
</evidence>
<comment type="similarity">
    <text evidence="14">Belongs to the ABC transporter superfamily. UvrA family.</text>
</comment>
<protein>
    <recommendedName>
        <fullName evidence="15">UvrABC system protein A</fullName>
    </recommendedName>
    <alternativeName>
        <fullName evidence="16">Excinuclease ABC subunit A</fullName>
    </alternativeName>
</protein>
<keyword evidence="9" id="KW-0862">Zinc</keyword>
<dbReference type="Pfam" id="PF17755">
    <property type="entry name" value="UvrA_DNA-bind"/>
    <property type="match status" value="1"/>
</dbReference>
<keyword evidence="8" id="KW-0863">Zinc-finger</keyword>
<gene>
    <name evidence="18" type="ORF">SL103_20240</name>
</gene>
<proteinExistence type="inferred from homology"/>
<dbReference type="Proteomes" id="UP000094094">
    <property type="component" value="Chromosome"/>
</dbReference>
<dbReference type="NCBIfam" id="TIGR00630">
    <property type="entry name" value="uvra"/>
    <property type="match status" value="1"/>
</dbReference>
<keyword evidence="6" id="KW-0227">DNA damage</keyword>
<evidence type="ECO:0000256" key="15">
    <source>
        <dbReference type="ARBA" id="ARBA00039316"/>
    </source>
</evidence>
<dbReference type="AlphaFoldDB" id="A0A1D7VNA4"/>
<dbReference type="PROSITE" id="PS50893">
    <property type="entry name" value="ABC_TRANSPORTER_2"/>
    <property type="match status" value="1"/>
</dbReference>
<dbReference type="OrthoDB" id="9809851at2"/>
<keyword evidence="13" id="KW-0234">DNA repair</keyword>
<accession>A0A1D7VNA4</accession>
<keyword evidence="2" id="KW-0963">Cytoplasm</keyword>
<keyword evidence="4" id="KW-0677">Repeat</keyword>
<dbReference type="GO" id="GO:0008270">
    <property type="term" value="F:zinc ion binding"/>
    <property type="evidence" value="ECO:0007669"/>
    <property type="project" value="UniProtKB-KW"/>
</dbReference>
<organism evidence="18 19">
    <name type="scientific">Streptomyces lydicus</name>
    <dbReference type="NCBI Taxonomy" id="47763"/>
    <lineage>
        <taxon>Bacteria</taxon>
        <taxon>Bacillati</taxon>
        <taxon>Actinomycetota</taxon>
        <taxon>Actinomycetes</taxon>
        <taxon>Kitasatosporales</taxon>
        <taxon>Streptomycetaceae</taxon>
        <taxon>Streptomyces</taxon>
    </lineage>
</organism>
<sequence length="852" mass="90632">MVALIHIKGARLHNLKNVTLDLPKNKLVVLTGLSGSGKSTLALDTLHREGQRQYLESLGMVTGFVSKPAVDAITGLSPSIGVDQHLTNRSPRSTVGTATEVFTYLRVLWARIGHRPCPGCGHLLPPSYRVGGEQIQDDDADAAGPALPCPRCATPVPELVMGDFSFNKPAGACPACTGLGVTVRADVHRLVDHDRGVADGAVLGWHPTVTERILPTLHAAARHYGFTFDDRLPVRDLPDAPRALLLHGVDSPQFRRHFPDTAPPATVARGRFEGVVTATLRRYAQRIDDTAYREKAERSLLQETCPDCRGTRLRPESRCVTVAGLTLVDAARLPLDALAGWLDALRGRVTAEEWLLTEPVVADLHERVRRLVDVGVGYLTAEQPTPSLSAGEAQRLRLAALLGSGLTGVLYVLDEPTIGLHPADSARLIEVLCRLRDLGNTVLVIEHDLDVLRAADHVVDVGPGAGRDGGRIVAQGTPAEVAANPESVTGAYLAGRLAVPVPETPRPGDGRALVIRGARAHHLKDLTVRLPLGQLVAVTGPSGSGKSSLLLDILGRAARRHFHGAGEPPAEHDGIDGWEHLDKVVTIDQQPISRLPRSNAATYSDAFTPIREAFARTAAARERGLTPGHFSANVPGGRCERCEGAGVLAVPMHFLPAVEVRCPACRGSRFRPEVCEVRHGGHDIAQVLDATVDEALAVFADLPAVANRLQRLADVGLGYLQLGQPATTLSGGEAQRVKLARELGRRTTGRTLYLLDEPTTGLHAADTARLLGVLQRLVDAGHTVVTIEHNLDVIRAADWVVDLGPAGGAAGGTVVAEGTPKEIAGAAGSRTGAFLQWATPRPHTAVARGISR</sequence>
<evidence type="ECO:0000313" key="18">
    <source>
        <dbReference type="EMBL" id="AOP48249.1"/>
    </source>
</evidence>
<evidence type="ECO:0000256" key="16">
    <source>
        <dbReference type="ARBA" id="ARBA00042156"/>
    </source>
</evidence>
<evidence type="ECO:0000256" key="3">
    <source>
        <dbReference type="ARBA" id="ARBA00022723"/>
    </source>
</evidence>
<dbReference type="InterPro" id="IPR017871">
    <property type="entry name" value="ABC_transporter-like_CS"/>
</dbReference>
<evidence type="ECO:0000256" key="4">
    <source>
        <dbReference type="ARBA" id="ARBA00022737"/>
    </source>
</evidence>
<dbReference type="GO" id="GO:0005737">
    <property type="term" value="C:cytoplasm"/>
    <property type="evidence" value="ECO:0007669"/>
    <property type="project" value="UniProtKB-SubCell"/>
</dbReference>
<evidence type="ECO:0000256" key="10">
    <source>
        <dbReference type="ARBA" id="ARBA00022840"/>
    </source>
</evidence>
<comment type="subcellular location">
    <subcellularLocation>
        <location evidence="1">Cytoplasm</location>
    </subcellularLocation>
</comment>
<dbReference type="SMART" id="SM00382">
    <property type="entry name" value="AAA"/>
    <property type="match status" value="2"/>
</dbReference>
<keyword evidence="5" id="KW-0547">Nucleotide-binding</keyword>
<evidence type="ECO:0000256" key="14">
    <source>
        <dbReference type="ARBA" id="ARBA00038000"/>
    </source>
</evidence>
<dbReference type="InterPro" id="IPR003439">
    <property type="entry name" value="ABC_transporter-like_ATP-bd"/>
</dbReference>
<evidence type="ECO:0000313" key="19">
    <source>
        <dbReference type="Proteomes" id="UP000094094"/>
    </source>
</evidence>
<evidence type="ECO:0000256" key="13">
    <source>
        <dbReference type="ARBA" id="ARBA00023204"/>
    </source>
</evidence>
<dbReference type="Gene3D" id="1.10.8.280">
    <property type="entry name" value="ABC transporter ATPase domain-like"/>
    <property type="match status" value="1"/>
</dbReference>
<dbReference type="GO" id="GO:0016887">
    <property type="term" value="F:ATP hydrolysis activity"/>
    <property type="evidence" value="ECO:0007669"/>
    <property type="project" value="InterPro"/>
</dbReference>
<name>A0A1D7VNA4_9ACTN</name>
<evidence type="ECO:0000256" key="7">
    <source>
        <dbReference type="ARBA" id="ARBA00022769"/>
    </source>
</evidence>
<dbReference type="GO" id="GO:0005524">
    <property type="term" value="F:ATP binding"/>
    <property type="evidence" value="ECO:0007669"/>
    <property type="project" value="UniProtKB-KW"/>
</dbReference>
<keyword evidence="10" id="KW-0067">ATP-binding</keyword>
<dbReference type="InterPro" id="IPR003593">
    <property type="entry name" value="AAA+_ATPase"/>
</dbReference>
<dbReference type="PROSITE" id="PS00211">
    <property type="entry name" value="ABC_TRANSPORTER_1"/>
    <property type="match status" value="2"/>
</dbReference>
<dbReference type="EMBL" id="CP017157">
    <property type="protein sequence ID" value="AOP48249.1"/>
    <property type="molecule type" value="Genomic_DNA"/>
</dbReference>
<evidence type="ECO:0000256" key="6">
    <source>
        <dbReference type="ARBA" id="ARBA00022763"/>
    </source>
</evidence>
<dbReference type="GO" id="GO:0004518">
    <property type="term" value="F:nuclease activity"/>
    <property type="evidence" value="ECO:0007669"/>
    <property type="project" value="UniProtKB-KW"/>
</dbReference>
<evidence type="ECO:0000256" key="8">
    <source>
        <dbReference type="ARBA" id="ARBA00022771"/>
    </source>
</evidence>
<evidence type="ECO:0000256" key="12">
    <source>
        <dbReference type="ARBA" id="ARBA00023125"/>
    </source>
</evidence>
<feature type="domain" description="ABC transporter" evidence="17">
    <location>
        <begin position="499"/>
        <end position="836"/>
    </location>
</feature>
<evidence type="ECO:0000256" key="5">
    <source>
        <dbReference type="ARBA" id="ARBA00022741"/>
    </source>
</evidence>
<dbReference type="Gene3D" id="3.40.50.300">
    <property type="entry name" value="P-loop containing nucleotide triphosphate hydrolases"/>
    <property type="match status" value="2"/>
</dbReference>